<accession>A0ACC0X6W1</accession>
<sequence>MDKWKFNS</sequence>
<dbReference type="Proteomes" id="UP001163603">
    <property type="component" value="Chromosome 14"/>
</dbReference>
<reference evidence="2" key="1">
    <citation type="journal article" date="2023" name="G3 (Bethesda)">
        <title>Genome assembly and association tests identify interacting loci associated with vigor, precocity, and sex in interspecific pistachio rootstocks.</title>
        <authorList>
            <person name="Palmer W."/>
            <person name="Jacygrad E."/>
            <person name="Sagayaradj S."/>
            <person name="Cavanaugh K."/>
            <person name="Han R."/>
            <person name="Bertier L."/>
            <person name="Beede B."/>
            <person name="Kafkas S."/>
            <person name="Golino D."/>
            <person name="Preece J."/>
            <person name="Michelmore R."/>
        </authorList>
    </citation>
    <scope>NUCLEOTIDE SEQUENCE [LARGE SCALE GENOMIC DNA]</scope>
</reference>
<comment type="caution">
    <text evidence="1">The sequence shown here is derived from an EMBL/GenBank/DDBJ whole genome shotgun (WGS) entry which is preliminary data.</text>
</comment>
<keyword evidence="2" id="KW-1185">Reference proteome</keyword>
<organism evidence="1 2">
    <name type="scientific">Pistacia integerrima</name>
    <dbReference type="NCBI Taxonomy" id="434235"/>
    <lineage>
        <taxon>Eukaryota</taxon>
        <taxon>Viridiplantae</taxon>
        <taxon>Streptophyta</taxon>
        <taxon>Embryophyta</taxon>
        <taxon>Tracheophyta</taxon>
        <taxon>Spermatophyta</taxon>
        <taxon>Magnoliopsida</taxon>
        <taxon>eudicotyledons</taxon>
        <taxon>Gunneridae</taxon>
        <taxon>Pentapetalae</taxon>
        <taxon>rosids</taxon>
        <taxon>malvids</taxon>
        <taxon>Sapindales</taxon>
        <taxon>Anacardiaceae</taxon>
        <taxon>Pistacia</taxon>
    </lineage>
</organism>
<dbReference type="EMBL" id="CM047749">
    <property type="protein sequence ID" value="KAJ0011401.1"/>
    <property type="molecule type" value="Genomic_DNA"/>
</dbReference>
<gene>
    <name evidence="1" type="ORF">Pint_33227</name>
</gene>
<name>A0ACC0X6W1_9ROSI</name>
<protein>
    <submittedName>
        <fullName evidence="1">Uncharacterized protein</fullName>
    </submittedName>
</protein>
<proteinExistence type="predicted"/>
<evidence type="ECO:0000313" key="2">
    <source>
        <dbReference type="Proteomes" id="UP001163603"/>
    </source>
</evidence>
<evidence type="ECO:0000313" key="1">
    <source>
        <dbReference type="EMBL" id="KAJ0011401.1"/>
    </source>
</evidence>